<keyword evidence="3" id="KW-1185">Reference proteome</keyword>
<dbReference type="EMBL" id="KV745057">
    <property type="protein sequence ID" value="OCK78474.1"/>
    <property type="molecule type" value="Genomic_DNA"/>
</dbReference>
<protein>
    <submittedName>
        <fullName evidence="2">Uncharacterized protein</fullName>
    </submittedName>
</protein>
<sequence>MYRLLEPDCFRRLILEPVTKLQPNYRQSVPEAFIYAFSHTLKEEWILDSLRFTSGIPTTYKLNGLPTWVPEFGRHNDTAFHSVLGLGTVGLCSATGLNSRSSATIRFLRNGRVLKLCGISAYVIQTIGEAAPEQFSGSLRSVIANWKAITNLSTGQNTQNFWRTNFLDLASRDFEVEDYENNSLTKARRLAGSPRATPFPSREPRRTK</sequence>
<dbReference type="Proteomes" id="UP000250266">
    <property type="component" value="Unassembled WGS sequence"/>
</dbReference>
<organism evidence="2 3">
    <name type="scientific">Lepidopterella palustris CBS 459.81</name>
    <dbReference type="NCBI Taxonomy" id="1314670"/>
    <lineage>
        <taxon>Eukaryota</taxon>
        <taxon>Fungi</taxon>
        <taxon>Dikarya</taxon>
        <taxon>Ascomycota</taxon>
        <taxon>Pezizomycotina</taxon>
        <taxon>Dothideomycetes</taxon>
        <taxon>Pleosporomycetidae</taxon>
        <taxon>Mytilinidiales</taxon>
        <taxon>Argynnaceae</taxon>
        <taxon>Lepidopterella</taxon>
    </lineage>
</organism>
<dbReference type="AlphaFoldDB" id="A0A8E2E793"/>
<accession>A0A8E2E793</accession>
<proteinExistence type="predicted"/>
<name>A0A8E2E793_9PEZI</name>
<feature type="region of interest" description="Disordered" evidence="1">
    <location>
        <begin position="185"/>
        <end position="208"/>
    </location>
</feature>
<evidence type="ECO:0000256" key="1">
    <source>
        <dbReference type="SAM" id="MobiDB-lite"/>
    </source>
</evidence>
<gene>
    <name evidence="2" type="ORF">K432DRAFT_427256</name>
</gene>
<evidence type="ECO:0000313" key="3">
    <source>
        <dbReference type="Proteomes" id="UP000250266"/>
    </source>
</evidence>
<reference evidence="2 3" key="1">
    <citation type="journal article" date="2016" name="Nat. Commun.">
        <title>Ectomycorrhizal ecology is imprinted in the genome of the dominant symbiotic fungus Cenococcum geophilum.</title>
        <authorList>
            <consortium name="DOE Joint Genome Institute"/>
            <person name="Peter M."/>
            <person name="Kohler A."/>
            <person name="Ohm R.A."/>
            <person name="Kuo A."/>
            <person name="Krutzmann J."/>
            <person name="Morin E."/>
            <person name="Arend M."/>
            <person name="Barry K.W."/>
            <person name="Binder M."/>
            <person name="Choi C."/>
            <person name="Clum A."/>
            <person name="Copeland A."/>
            <person name="Grisel N."/>
            <person name="Haridas S."/>
            <person name="Kipfer T."/>
            <person name="LaButti K."/>
            <person name="Lindquist E."/>
            <person name="Lipzen A."/>
            <person name="Maire R."/>
            <person name="Meier B."/>
            <person name="Mihaltcheva S."/>
            <person name="Molinier V."/>
            <person name="Murat C."/>
            <person name="Poggeler S."/>
            <person name="Quandt C.A."/>
            <person name="Sperisen C."/>
            <person name="Tritt A."/>
            <person name="Tisserant E."/>
            <person name="Crous P.W."/>
            <person name="Henrissat B."/>
            <person name="Nehls U."/>
            <person name="Egli S."/>
            <person name="Spatafora J.W."/>
            <person name="Grigoriev I.V."/>
            <person name="Martin F.M."/>
        </authorList>
    </citation>
    <scope>NUCLEOTIDE SEQUENCE [LARGE SCALE GENOMIC DNA]</scope>
    <source>
        <strain evidence="2 3">CBS 459.81</strain>
    </source>
</reference>
<evidence type="ECO:0000313" key="2">
    <source>
        <dbReference type="EMBL" id="OCK78474.1"/>
    </source>
</evidence>